<accession>A0A1X7CIU4</accession>
<dbReference type="RefSeq" id="WP_085223842.1">
    <property type="nucleotide sequence ID" value="NZ_BSQD01000001.1"/>
</dbReference>
<dbReference type="PRINTS" id="PR00598">
    <property type="entry name" value="HTHMARR"/>
</dbReference>
<dbReference type="AlphaFoldDB" id="A0A1X7CIU4"/>
<organism evidence="5 6">
    <name type="scientific">Trinickia caryophylli</name>
    <name type="common">Paraburkholderia caryophylli</name>
    <dbReference type="NCBI Taxonomy" id="28094"/>
    <lineage>
        <taxon>Bacteria</taxon>
        <taxon>Pseudomonadati</taxon>
        <taxon>Pseudomonadota</taxon>
        <taxon>Betaproteobacteria</taxon>
        <taxon>Burkholderiales</taxon>
        <taxon>Burkholderiaceae</taxon>
        <taxon>Trinickia</taxon>
    </lineage>
</organism>
<evidence type="ECO:0000313" key="5">
    <source>
        <dbReference type="EMBL" id="SME97377.1"/>
    </source>
</evidence>
<feature type="domain" description="HTH marR-type" evidence="4">
    <location>
        <begin position="24"/>
        <end position="156"/>
    </location>
</feature>
<dbReference type="SMART" id="SM00347">
    <property type="entry name" value="HTH_MARR"/>
    <property type="match status" value="1"/>
</dbReference>
<dbReference type="GeneID" id="95549073"/>
<keyword evidence="2" id="KW-0238">DNA-binding</keyword>
<dbReference type="GO" id="GO:0003700">
    <property type="term" value="F:DNA-binding transcription factor activity"/>
    <property type="evidence" value="ECO:0007669"/>
    <property type="project" value="InterPro"/>
</dbReference>
<dbReference type="Proteomes" id="UP000192911">
    <property type="component" value="Unassembled WGS sequence"/>
</dbReference>
<dbReference type="PROSITE" id="PS50995">
    <property type="entry name" value="HTH_MARR_2"/>
    <property type="match status" value="1"/>
</dbReference>
<dbReference type="STRING" id="28094.SAMN06295900_101448"/>
<dbReference type="Gene3D" id="1.10.10.10">
    <property type="entry name" value="Winged helix-like DNA-binding domain superfamily/Winged helix DNA-binding domain"/>
    <property type="match status" value="1"/>
</dbReference>
<gene>
    <name evidence="5" type="ORF">SAMN06295900_101448</name>
</gene>
<dbReference type="Pfam" id="PF01047">
    <property type="entry name" value="MarR"/>
    <property type="match status" value="1"/>
</dbReference>
<dbReference type="SUPFAM" id="SSF46785">
    <property type="entry name" value="Winged helix' DNA-binding domain"/>
    <property type="match status" value="1"/>
</dbReference>
<evidence type="ECO:0000259" key="4">
    <source>
        <dbReference type="PROSITE" id="PS50995"/>
    </source>
</evidence>
<keyword evidence="1" id="KW-0805">Transcription regulation</keyword>
<reference evidence="6" key="1">
    <citation type="submission" date="2017-04" db="EMBL/GenBank/DDBJ databases">
        <authorList>
            <person name="Varghese N."/>
            <person name="Submissions S."/>
        </authorList>
    </citation>
    <scope>NUCLEOTIDE SEQUENCE [LARGE SCALE GENOMIC DNA]</scope>
    <source>
        <strain evidence="6">Ballard 720</strain>
    </source>
</reference>
<protein>
    <submittedName>
        <fullName evidence="5">Transcriptional regulator, MarR family</fullName>
    </submittedName>
</protein>
<dbReference type="InterPro" id="IPR036390">
    <property type="entry name" value="WH_DNA-bd_sf"/>
</dbReference>
<dbReference type="EMBL" id="FXAH01000001">
    <property type="protein sequence ID" value="SME97377.1"/>
    <property type="molecule type" value="Genomic_DNA"/>
</dbReference>
<dbReference type="PANTHER" id="PTHR42756">
    <property type="entry name" value="TRANSCRIPTIONAL REGULATOR, MARR"/>
    <property type="match status" value="1"/>
</dbReference>
<dbReference type="GO" id="GO:0003677">
    <property type="term" value="F:DNA binding"/>
    <property type="evidence" value="ECO:0007669"/>
    <property type="project" value="UniProtKB-KW"/>
</dbReference>
<proteinExistence type="predicted"/>
<evidence type="ECO:0000256" key="3">
    <source>
        <dbReference type="ARBA" id="ARBA00023163"/>
    </source>
</evidence>
<evidence type="ECO:0000256" key="1">
    <source>
        <dbReference type="ARBA" id="ARBA00023015"/>
    </source>
</evidence>
<dbReference type="InterPro" id="IPR036388">
    <property type="entry name" value="WH-like_DNA-bd_sf"/>
</dbReference>
<dbReference type="PANTHER" id="PTHR42756:SF1">
    <property type="entry name" value="TRANSCRIPTIONAL REPRESSOR OF EMRAB OPERON"/>
    <property type="match status" value="1"/>
</dbReference>
<dbReference type="InterPro" id="IPR000835">
    <property type="entry name" value="HTH_MarR-typ"/>
</dbReference>
<sequence>MSIRPAPNTPPSDSIVPADQAPLLDFLGYHVRRAYLTVQADFDACIQKLDLRQTEFGVMSILCANPGINQKTLAEALAIAPPNLAMLLDRLENRKLLKRRRSMEDKRVQLVSLTQQGTRLYDKALEAAREADQRSASKLTRAEIDQLKVLLGKMFAR</sequence>
<evidence type="ECO:0000256" key="2">
    <source>
        <dbReference type="ARBA" id="ARBA00023125"/>
    </source>
</evidence>
<name>A0A1X7CIU4_TRICW</name>
<dbReference type="OrthoDB" id="117723at2"/>
<evidence type="ECO:0000313" key="6">
    <source>
        <dbReference type="Proteomes" id="UP000192911"/>
    </source>
</evidence>
<keyword evidence="3" id="KW-0804">Transcription</keyword>
<keyword evidence="6" id="KW-1185">Reference proteome</keyword>